<keyword evidence="2" id="KW-0175">Coiled coil</keyword>
<keyword evidence="5" id="KW-1185">Reference proteome</keyword>
<evidence type="ECO:0000313" key="4">
    <source>
        <dbReference type="EMBL" id="QXL89563.1"/>
    </source>
</evidence>
<evidence type="ECO:0000313" key="5">
    <source>
        <dbReference type="Proteomes" id="UP000693972"/>
    </source>
</evidence>
<dbReference type="Proteomes" id="UP000693972">
    <property type="component" value="Unassembled WGS sequence"/>
</dbReference>
<dbReference type="RefSeq" id="WP_257892593.1">
    <property type="nucleotide sequence ID" value="NZ_JAIMBW010000001.1"/>
</dbReference>
<dbReference type="EMBL" id="JAIMBW010000001">
    <property type="protein sequence ID" value="MBY4892838.1"/>
    <property type="molecule type" value="Genomic_DNA"/>
</dbReference>
<name>A0A975TY33_9RHOB</name>
<proteinExistence type="inferred from homology"/>
<reference evidence="4 5" key="1">
    <citation type="submission" date="2021-07" db="EMBL/GenBank/DDBJ databases">
        <title>Karlodiniumbacter phycospheric gen. nov., sp. nov., a phycosphere bacterium isolated from karlodinium veneficum.</title>
        <authorList>
            <person name="Peng Y."/>
            <person name="Jiang L."/>
            <person name="Lee J."/>
        </authorList>
    </citation>
    <scope>NUCLEOTIDE SEQUENCE</scope>
    <source>
        <strain evidence="4 5">N5</strain>
    </source>
</reference>
<dbReference type="EMBL" id="CP078073">
    <property type="protein sequence ID" value="QXL89563.1"/>
    <property type="molecule type" value="Genomic_DNA"/>
</dbReference>
<sequence>MFRTLTTLVNGANARAEERVRDHYSIELIDQKIREAEASLKAAKFSLASLIQRERSEARQVDALSNRIADLTSRAKLALADGREDMATEAAGAIAQLENELKVRHTTVERLETRILKLRHSVEGATRRITDLKQGAIAARAAKKEADIQRHLGRHVSQDTAFEEAEELIARVLNRDDPFEQTQILREIDEGLDRSDMTERLSDTGYGDPLKSTAADVMQRLRANT</sequence>
<evidence type="ECO:0000313" key="3">
    <source>
        <dbReference type="EMBL" id="MBY4892838.1"/>
    </source>
</evidence>
<comment type="similarity">
    <text evidence="1">Belongs to the PspA/Vipp/IM30 family.</text>
</comment>
<organism evidence="4">
    <name type="scientific">Gymnodinialimonas phycosphaerae</name>
    <dbReference type="NCBI Taxonomy" id="2841589"/>
    <lineage>
        <taxon>Bacteria</taxon>
        <taxon>Pseudomonadati</taxon>
        <taxon>Pseudomonadota</taxon>
        <taxon>Alphaproteobacteria</taxon>
        <taxon>Rhodobacterales</taxon>
        <taxon>Paracoccaceae</taxon>
        <taxon>Gymnodinialimonas</taxon>
    </lineage>
</organism>
<evidence type="ECO:0000256" key="1">
    <source>
        <dbReference type="ARBA" id="ARBA00043985"/>
    </source>
</evidence>
<dbReference type="InterPro" id="IPR007157">
    <property type="entry name" value="PspA_VIPP1"/>
</dbReference>
<evidence type="ECO:0000256" key="2">
    <source>
        <dbReference type="SAM" id="Coils"/>
    </source>
</evidence>
<gene>
    <name evidence="3" type="ORF">KUL25_08680</name>
    <name evidence="4" type="ORF">KUL25_08685</name>
</gene>
<dbReference type="AlphaFoldDB" id="A0A975TY33"/>
<protein>
    <submittedName>
        <fullName evidence="4">PspA/IM30 family protein</fullName>
    </submittedName>
</protein>
<feature type="coiled-coil region" evidence="2">
    <location>
        <begin position="94"/>
        <end position="128"/>
    </location>
</feature>
<dbReference type="Pfam" id="PF04012">
    <property type="entry name" value="PspA_IM30"/>
    <property type="match status" value="1"/>
</dbReference>
<accession>A0A975TY33</accession>